<dbReference type="EMBL" id="BARS01036407">
    <property type="protein sequence ID" value="GAG15160.1"/>
    <property type="molecule type" value="Genomic_DNA"/>
</dbReference>
<evidence type="ECO:0000313" key="1">
    <source>
        <dbReference type="EMBL" id="GAG15160.1"/>
    </source>
</evidence>
<organism evidence="1">
    <name type="scientific">marine sediment metagenome</name>
    <dbReference type="NCBI Taxonomy" id="412755"/>
    <lineage>
        <taxon>unclassified sequences</taxon>
        <taxon>metagenomes</taxon>
        <taxon>ecological metagenomes</taxon>
    </lineage>
</organism>
<name>X0VA83_9ZZZZ</name>
<dbReference type="AlphaFoldDB" id="X0VA83"/>
<protein>
    <submittedName>
        <fullName evidence="1">Uncharacterized protein</fullName>
    </submittedName>
</protein>
<comment type="caution">
    <text evidence="1">The sequence shown here is derived from an EMBL/GenBank/DDBJ whole genome shotgun (WGS) entry which is preliminary data.</text>
</comment>
<feature type="non-terminal residue" evidence="1">
    <location>
        <position position="247"/>
    </location>
</feature>
<reference evidence="1" key="1">
    <citation type="journal article" date="2014" name="Front. Microbiol.">
        <title>High frequency of phylogenetically diverse reductive dehalogenase-homologous genes in deep subseafloor sedimentary metagenomes.</title>
        <authorList>
            <person name="Kawai M."/>
            <person name="Futagami T."/>
            <person name="Toyoda A."/>
            <person name="Takaki Y."/>
            <person name="Nishi S."/>
            <person name="Hori S."/>
            <person name="Arai W."/>
            <person name="Tsubouchi T."/>
            <person name="Morono Y."/>
            <person name="Uchiyama I."/>
            <person name="Ito T."/>
            <person name="Fujiyama A."/>
            <person name="Inagaki F."/>
            <person name="Takami H."/>
        </authorList>
    </citation>
    <scope>NUCLEOTIDE SEQUENCE</scope>
    <source>
        <strain evidence="1">Expedition CK06-06</strain>
    </source>
</reference>
<gene>
    <name evidence="1" type="ORF">S01H1_55972</name>
</gene>
<proteinExistence type="predicted"/>
<sequence>MGTGLKASYLREEKTREFYALEAGIEDAASRIRGDYGPEGFELPQDPGDQVSYILEDEVNGRQVEVTIETVWLLEDLESDANGNMPHEELVVVGSYSSVEESQGSYKIEVSYDGSVGELMLDKVGAWLPAGYNYVSGSASGIITDDPNIIPHRGGIALEWEFFPPVAFHRLPNPEVPQGEGFQPGTEYPMKRELTFEFTPGMNPRGAFTWMRTMRSDIYLSWDIMAKTYKVTSTAEDGATGERITAE</sequence>
<accession>X0VA83</accession>